<evidence type="ECO:0000313" key="1">
    <source>
        <dbReference type="EMBL" id="WAN68917.1"/>
    </source>
</evidence>
<sequence>MPLILGQKATHSRSTKQPWPKGHAFAFNLTFTERLWRTTFNLQPSTFNLQPFNIDNE</sequence>
<proteinExistence type="predicted"/>
<dbReference type="Proteomes" id="UP000176944">
    <property type="component" value="Chromosome"/>
</dbReference>
<reference evidence="1" key="1">
    <citation type="journal article" date="2017" name="Proc. Natl. Acad. Sci. U.S.A.">
        <title>Comparative genomics uncovers the prolific and distinctive metabolic potential of the cyanobacterial genus Moorea.</title>
        <authorList>
            <person name="Leao T."/>
            <person name="Castelao G."/>
            <person name="Korobeynikov A."/>
            <person name="Monroe E.A."/>
            <person name="Podell S."/>
            <person name="Glukhov E."/>
            <person name="Allen E.E."/>
            <person name="Gerwick W.H."/>
            <person name="Gerwick L."/>
        </authorList>
    </citation>
    <scope>NUCLEOTIDE SEQUENCE</scope>
    <source>
        <strain evidence="1">JHB</strain>
    </source>
</reference>
<accession>A0A9Q9SSN5</accession>
<name>A0A9Q9SSN5_MOOP1</name>
<dbReference type="AlphaFoldDB" id="A0A9Q9SSN5"/>
<protein>
    <submittedName>
        <fullName evidence="1">Uncharacterized protein</fullName>
    </submittedName>
</protein>
<organism evidence="1">
    <name type="scientific">Moorena producens (strain JHB)</name>
    <dbReference type="NCBI Taxonomy" id="1454205"/>
    <lineage>
        <taxon>Bacteria</taxon>
        <taxon>Bacillati</taxon>
        <taxon>Cyanobacteriota</taxon>
        <taxon>Cyanophyceae</taxon>
        <taxon>Coleofasciculales</taxon>
        <taxon>Coleofasciculaceae</taxon>
        <taxon>Moorena</taxon>
    </lineage>
</organism>
<dbReference type="EMBL" id="CP017708">
    <property type="protein sequence ID" value="WAN68917.1"/>
    <property type="molecule type" value="Genomic_DNA"/>
</dbReference>
<reference evidence="1" key="2">
    <citation type="submission" date="2022-10" db="EMBL/GenBank/DDBJ databases">
        <authorList>
            <person name="Ngo T.-E."/>
        </authorList>
    </citation>
    <scope>NUCLEOTIDE SEQUENCE</scope>
    <source>
        <strain evidence="1">JHB</strain>
    </source>
</reference>
<gene>
    <name evidence="1" type="ORF">BJP36_41880</name>
</gene>